<comment type="caution">
    <text evidence="2">The sequence shown here is derived from an EMBL/GenBank/DDBJ whole genome shotgun (WGS) entry which is preliminary data.</text>
</comment>
<reference evidence="1 4" key="2">
    <citation type="journal article" date="2019" name="Int. J. Syst. Evol. Microbiol.">
        <title>The Global Catalogue of Microorganisms (GCM) 10K type strain sequencing project: providing services to taxonomists for standard genome sequencing and annotation.</title>
        <authorList>
            <consortium name="The Broad Institute Genomics Platform"/>
            <consortium name="The Broad Institute Genome Sequencing Center for Infectious Disease"/>
            <person name="Wu L."/>
            <person name="Ma J."/>
        </authorList>
    </citation>
    <scope>NUCLEOTIDE SEQUENCE [LARGE SCALE GENOMIC DNA]</scope>
    <source>
        <strain evidence="1 4">JCM 10664</strain>
    </source>
</reference>
<evidence type="ECO:0000313" key="3">
    <source>
        <dbReference type="Proteomes" id="UP000597989"/>
    </source>
</evidence>
<proteinExistence type="predicted"/>
<dbReference type="Proteomes" id="UP000597989">
    <property type="component" value="Unassembled WGS sequence"/>
</dbReference>
<evidence type="ECO:0000313" key="2">
    <source>
        <dbReference type="EMBL" id="GGI89769.1"/>
    </source>
</evidence>
<reference evidence="1" key="4">
    <citation type="submission" date="2023-12" db="EMBL/GenBank/DDBJ databases">
        <authorList>
            <person name="Sun Q."/>
            <person name="Inoue M."/>
        </authorList>
    </citation>
    <scope>NUCLEOTIDE SEQUENCE</scope>
    <source>
        <strain evidence="1">JCM 10664</strain>
    </source>
</reference>
<sequence>MLTAPPTHDRERGPPWLTVLASKGLRMLKHVLDVVDLLDDPGVTGAAVVAYLDGVAGESGSATTRTVHGARGSTDFVQVRVPGARGRTAGGSAPTLGVVGRLGGVGARPEVTGFVSDGDGAAAAIAVAAKLLSMRARGDVLPGDVVITTHVCPHAPTRPHDPVPFMDSPVDMATMNAHEVTDEMDAVLSIDATKGNRIINHRGLALSPTVRQGWVLRVSDRLGALLEIVTGRPLVTYPVTTQDITPYGNGVYHLNSILQPATATAAPVVGLAIVAASAVPGCATGASHETDIADAARYAVEVAKEFGAGRLAFHDQAEFDQLVARYGPLTHLQTMGALPPADG</sequence>
<evidence type="ECO:0000313" key="1">
    <source>
        <dbReference type="EMBL" id="GAA0530632.1"/>
    </source>
</evidence>
<organism evidence="2 3">
    <name type="scientific">Saccharopolyspora thermophila</name>
    <dbReference type="NCBI Taxonomy" id="89367"/>
    <lineage>
        <taxon>Bacteria</taxon>
        <taxon>Bacillati</taxon>
        <taxon>Actinomycetota</taxon>
        <taxon>Actinomycetes</taxon>
        <taxon>Pseudonocardiales</taxon>
        <taxon>Pseudonocardiaceae</taxon>
        <taxon>Saccharopolyspora</taxon>
    </lineage>
</organism>
<evidence type="ECO:0000313" key="4">
    <source>
        <dbReference type="Proteomes" id="UP001500220"/>
    </source>
</evidence>
<reference evidence="2 3" key="1">
    <citation type="journal article" date="2014" name="Int. J. Syst. Evol. Microbiol.">
        <title>Complete genome sequence of Corynebacterium casei LMG S-19264T (=DSM 44701T), isolated from a smear-ripened cheese.</title>
        <authorList>
            <consortium name="US DOE Joint Genome Institute (JGI-PGF)"/>
            <person name="Walter F."/>
            <person name="Albersmeier A."/>
            <person name="Kalinowski J."/>
            <person name="Ruckert C."/>
        </authorList>
    </citation>
    <scope>NUCLEOTIDE SEQUENCE [LARGE SCALE GENOMIC DNA]</scope>
    <source>
        <strain evidence="2 3">CGMCC 4.7206</strain>
    </source>
</reference>
<dbReference type="EMBL" id="BAAAHC010000013">
    <property type="protein sequence ID" value="GAA0530632.1"/>
    <property type="molecule type" value="Genomic_DNA"/>
</dbReference>
<dbReference type="AlphaFoldDB" id="A0A917JY99"/>
<dbReference type="EMBL" id="BMMT01000009">
    <property type="protein sequence ID" value="GGI89769.1"/>
    <property type="molecule type" value="Genomic_DNA"/>
</dbReference>
<dbReference type="InterPro" id="IPR009561">
    <property type="entry name" value="DUF1177"/>
</dbReference>
<name>A0A917JY99_9PSEU</name>
<dbReference type="Proteomes" id="UP001500220">
    <property type="component" value="Unassembled WGS sequence"/>
</dbReference>
<accession>A0A917JY99</accession>
<dbReference type="Pfam" id="PF06675">
    <property type="entry name" value="DUF1177"/>
    <property type="match status" value="1"/>
</dbReference>
<keyword evidence="4" id="KW-1185">Reference proteome</keyword>
<reference evidence="2" key="3">
    <citation type="submission" date="2020-09" db="EMBL/GenBank/DDBJ databases">
        <authorList>
            <person name="Sun Q."/>
            <person name="Zhou Y."/>
        </authorList>
    </citation>
    <scope>NUCLEOTIDE SEQUENCE</scope>
    <source>
        <strain evidence="2">CGMCC 4.7206</strain>
    </source>
</reference>
<gene>
    <name evidence="1" type="ORF">GCM10009545_36410</name>
    <name evidence="2" type="ORF">GCM10011581_28670</name>
</gene>
<protein>
    <submittedName>
        <fullName evidence="1">DUF1177 domain-containing protein</fullName>
    </submittedName>
</protein>